<gene>
    <name evidence="1" type="ORF">SLI_5516</name>
</gene>
<dbReference type="Proteomes" id="UP000014062">
    <property type="component" value="Chromosome"/>
</dbReference>
<organism evidence="1 2">
    <name type="scientific">Streptomyces lividans 1326</name>
    <dbReference type="NCBI Taxonomy" id="1200984"/>
    <lineage>
        <taxon>Bacteria</taxon>
        <taxon>Bacillati</taxon>
        <taxon>Actinomycetota</taxon>
        <taxon>Actinomycetes</taxon>
        <taxon>Kitasatosporales</taxon>
        <taxon>Streptomycetaceae</taxon>
        <taxon>Streptomyces</taxon>
    </lineage>
</organism>
<dbReference type="AlphaFoldDB" id="A0A7U9DU92"/>
<dbReference type="EMBL" id="CM001889">
    <property type="protein sequence ID" value="EOY50224.1"/>
    <property type="molecule type" value="Genomic_DNA"/>
</dbReference>
<proteinExistence type="predicted"/>
<evidence type="ECO:0000313" key="1">
    <source>
        <dbReference type="EMBL" id="EOY50224.1"/>
    </source>
</evidence>
<sequence>MPGAGVEEGGGGGQVVQAAHQAVQRGDLVRRAERVVLGESGGDPQQEVLGRLDRLAV</sequence>
<name>A0A7U9DU92_STRLI</name>
<protein>
    <submittedName>
        <fullName evidence="1">Uncharacterized protein</fullName>
    </submittedName>
</protein>
<reference evidence="2" key="1">
    <citation type="journal article" date="2013" name="Genome Biol. Evol.">
        <title>The genome sequence of Streptomyces lividans 66 reveals a novel tRNA-dependent peptide biosynthetic system within a metal-related genomic island.</title>
        <authorList>
            <person name="Cruz-Morales P."/>
            <person name="Vijgenboom E."/>
            <person name="Iruegas-Bocardo F."/>
            <person name="Girard G."/>
            <person name="Yanez-Guerra L.A."/>
            <person name="Ramos-Aboites H.E."/>
            <person name="Pernodet J.L."/>
            <person name="Anne J."/>
            <person name="van Wezel G.P."/>
            <person name="Barona-Gomez F."/>
        </authorList>
    </citation>
    <scope>NUCLEOTIDE SEQUENCE [LARGE SCALE GENOMIC DNA]</scope>
    <source>
        <strain evidence="2">1326</strain>
    </source>
</reference>
<accession>A0A7U9DU92</accession>
<evidence type="ECO:0000313" key="2">
    <source>
        <dbReference type="Proteomes" id="UP000014062"/>
    </source>
</evidence>